<proteinExistence type="predicted"/>
<sequence>MEFIAIIVITLFVVIFALGVLTAICNGCATEGGGGGDIEGGSGGGGGGCGGGDGDGGGGGGCGGGDGGGGGGCGGGGGGGGGGD</sequence>
<dbReference type="Gramene" id="CDX74928">
    <property type="protein sequence ID" value="CDX74928"/>
    <property type="gene ID" value="GSBRNA2T00116931001"/>
</dbReference>
<organism evidence="2">
    <name type="scientific">Brassica napus</name>
    <name type="common">Rape</name>
    <dbReference type="NCBI Taxonomy" id="3708"/>
    <lineage>
        <taxon>Eukaryota</taxon>
        <taxon>Viridiplantae</taxon>
        <taxon>Streptophyta</taxon>
        <taxon>Embryophyta</taxon>
        <taxon>Tracheophyta</taxon>
        <taxon>Spermatophyta</taxon>
        <taxon>Magnoliopsida</taxon>
        <taxon>eudicotyledons</taxon>
        <taxon>Gunneridae</taxon>
        <taxon>Pentapetalae</taxon>
        <taxon>rosids</taxon>
        <taxon>malvids</taxon>
        <taxon>Brassicales</taxon>
        <taxon>Brassicaceae</taxon>
        <taxon>Brassiceae</taxon>
        <taxon>Brassica</taxon>
    </lineage>
</organism>
<reference evidence="2" key="1">
    <citation type="submission" date="2021-01" db="EMBL/GenBank/DDBJ databases">
        <authorList>
            <consortium name="Genoscope - CEA"/>
            <person name="William W."/>
        </authorList>
    </citation>
    <scope>NUCLEOTIDE SEQUENCE</scope>
</reference>
<dbReference type="OMA" id="MASWPII"/>
<feature type="chain" id="PRO_5033022793" evidence="1">
    <location>
        <begin position="20"/>
        <end position="84"/>
    </location>
</feature>
<name>A0A816TCZ0_BRANA</name>
<gene>
    <name evidence="2" type="ORF">DARMORV10_A05P08080.1</name>
</gene>
<evidence type="ECO:0000256" key="1">
    <source>
        <dbReference type="SAM" id="SignalP"/>
    </source>
</evidence>
<evidence type="ECO:0000313" key="2">
    <source>
        <dbReference type="EMBL" id="CAF2094878.1"/>
    </source>
</evidence>
<dbReference type="AlphaFoldDB" id="A0A816TCZ0"/>
<accession>A0A816TCZ0</accession>
<protein>
    <submittedName>
        <fullName evidence="2">(rape) hypothetical protein</fullName>
    </submittedName>
</protein>
<dbReference type="Proteomes" id="UP001295469">
    <property type="component" value="Chromosome A05"/>
</dbReference>
<keyword evidence="1" id="KW-0732">Signal</keyword>
<dbReference type="EMBL" id="HG994359">
    <property type="protein sequence ID" value="CAF2094878.1"/>
    <property type="molecule type" value="Genomic_DNA"/>
</dbReference>
<feature type="signal peptide" evidence="1">
    <location>
        <begin position="1"/>
        <end position="19"/>
    </location>
</feature>